<name>A0A4U0XCB8_9PEZI</name>
<dbReference type="EMBL" id="NAJN01000516">
    <property type="protein sequence ID" value="TKA72185.1"/>
    <property type="molecule type" value="Genomic_DNA"/>
</dbReference>
<dbReference type="OrthoDB" id="408631at2759"/>
<dbReference type="GO" id="GO:0052689">
    <property type="term" value="F:carboxylic ester hydrolase activity"/>
    <property type="evidence" value="ECO:0007669"/>
    <property type="project" value="TreeGrafter"/>
</dbReference>
<gene>
    <name evidence="4" type="ORF">B0A49_05748</name>
</gene>
<dbReference type="STRING" id="331657.A0A4U0XCB8"/>
<dbReference type="PANTHER" id="PTHR43918">
    <property type="entry name" value="ACETYLCHOLINESTERASE"/>
    <property type="match status" value="1"/>
</dbReference>
<organism evidence="4 5">
    <name type="scientific">Cryomyces minteri</name>
    <dbReference type="NCBI Taxonomy" id="331657"/>
    <lineage>
        <taxon>Eukaryota</taxon>
        <taxon>Fungi</taxon>
        <taxon>Dikarya</taxon>
        <taxon>Ascomycota</taxon>
        <taxon>Pezizomycotina</taxon>
        <taxon>Dothideomycetes</taxon>
        <taxon>Dothideomycetes incertae sedis</taxon>
        <taxon>Cryomyces</taxon>
    </lineage>
</organism>
<evidence type="ECO:0000256" key="1">
    <source>
        <dbReference type="ARBA" id="ARBA00005964"/>
    </source>
</evidence>
<protein>
    <recommendedName>
        <fullName evidence="3">Carboxylesterase type B domain-containing protein</fullName>
    </recommendedName>
</protein>
<keyword evidence="5" id="KW-1185">Reference proteome</keyword>
<keyword evidence="2" id="KW-0378">Hydrolase</keyword>
<evidence type="ECO:0000259" key="3">
    <source>
        <dbReference type="Pfam" id="PF00135"/>
    </source>
</evidence>
<dbReference type="Pfam" id="PF00135">
    <property type="entry name" value="COesterase"/>
    <property type="match status" value="2"/>
</dbReference>
<dbReference type="PANTHER" id="PTHR43918:SF4">
    <property type="entry name" value="CARBOXYLIC ESTER HYDROLASE"/>
    <property type="match status" value="1"/>
</dbReference>
<dbReference type="Proteomes" id="UP000308768">
    <property type="component" value="Unassembled WGS sequence"/>
</dbReference>
<accession>A0A4U0XCB8</accession>
<comment type="caution">
    <text evidence="4">The sequence shown here is derived from an EMBL/GenBank/DDBJ whole genome shotgun (WGS) entry which is preliminary data.</text>
</comment>
<dbReference type="InterPro" id="IPR002018">
    <property type="entry name" value="CarbesteraseB"/>
</dbReference>
<evidence type="ECO:0000313" key="4">
    <source>
        <dbReference type="EMBL" id="TKA72185.1"/>
    </source>
</evidence>
<evidence type="ECO:0000313" key="5">
    <source>
        <dbReference type="Proteomes" id="UP000308768"/>
    </source>
</evidence>
<comment type="similarity">
    <text evidence="1">Belongs to the type-B carboxylesterase/lipase family.</text>
</comment>
<reference evidence="4 5" key="1">
    <citation type="submission" date="2017-03" db="EMBL/GenBank/DDBJ databases">
        <title>Genomes of endolithic fungi from Antarctica.</title>
        <authorList>
            <person name="Coleine C."/>
            <person name="Masonjones S."/>
            <person name="Stajich J.E."/>
        </authorList>
    </citation>
    <scope>NUCLEOTIDE SEQUENCE [LARGE SCALE GENOMIC DNA]</scope>
    <source>
        <strain evidence="4 5">CCFEE 5187</strain>
    </source>
</reference>
<proteinExistence type="inferred from homology"/>
<feature type="domain" description="Carboxylesterase type B" evidence="3">
    <location>
        <begin position="63"/>
        <end position="408"/>
    </location>
</feature>
<evidence type="ECO:0000256" key="2">
    <source>
        <dbReference type="ARBA" id="ARBA00022801"/>
    </source>
</evidence>
<dbReference type="SUPFAM" id="SSF53474">
    <property type="entry name" value="alpha/beta-Hydrolases"/>
    <property type="match status" value="1"/>
</dbReference>
<dbReference type="Gene3D" id="3.40.50.1820">
    <property type="entry name" value="alpha/beta hydrolase"/>
    <property type="match status" value="2"/>
</dbReference>
<feature type="domain" description="Carboxylesterase type B" evidence="3">
    <location>
        <begin position="412"/>
        <end position="514"/>
    </location>
</feature>
<sequence length="528" mass="57556">MPVVVVVKKSKSLGPLLYRFCYSSARVPAISASKREREFLSLLQCYDTFITCLTGPPFHFRRVETTSSDIVGHAAVNKTRVSEYLGIPYASPPVGSLRFATPEPFSSKQSFNASAYSPDCPANISPTYTFPNLTTLGQRIASKFADQAGNHTQSEDCLTLNIWTKTQFRKSRKPVLLWVHGGRFTIPGSNNPIYNGQYLADNEDVVVVTFNYRVGIFGFPGSPATTQNVGLLDQRLAVQWVHNNIAGFGGDPNRITSFGQSAGGVSADYYSFAWTADPIVHGLISHSGTALSMTPNSPEMSALYFHNVSVTLGCGGESDSQALECVRTKDFRAVLKAALLVSYAPSKALPRPVFHPTVDNKTVFADYASLGAAGKFAKLVNAPYIAGNLDYEAGYYKISAYAAKKNLTASEWDLFNLAGFTCPTGTEAANRAKYNVPVFRYRYFGTWPNLQLYPTSGAYHGSELEMVIGTAEDVSGLPNTATENAVSRYMMKAWAMFAAAPAHRLSELGWPFYEPEGTHFSAGARMDG</sequence>
<dbReference type="InterPro" id="IPR029058">
    <property type="entry name" value="AB_hydrolase_fold"/>
</dbReference>
<dbReference type="InterPro" id="IPR050654">
    <property type="entry name" value="AChE-related_enzymes"/>
</dbReference>
<dbReference type="AlphaFoldDB" id="A0A4U0XCB8"/>